<organism evidence="1 2">
    <name type="scientific">Rhizobium glycinendophyticum</name>
    <dbReference type="NCBI Taxonomy" id="2589807"/>
    <lineage>
        <taxon>Bacteria</taxon>
        <taxon>Pseudomonadati</taxon>
        <taxon>Pseudomonadota</taxon>
        <taxon>Alphaproteobacteria</taxon>
        <taxon>Hyphomicrobiales</taxon>
        <taxon>Rhizobiaceae</taxon>
        <taxon>Rhizobium/Agrobacterium group</taxon>
        <taxon>Rhizobium</taxon>
    </lineage>
</organism>
<keyword evidence="2" id="KW-1185">Reference proteome</keyword>
<evidence type="ECO:0000313" key="1">
    <source>
        <dbReference type="EMBL" id="TPP06067.1"/>
    </source>
</evidence>
<evidence type="ECO:0000313" key="2">
    <source>
        <dbReference type="Proteomes" id="UP000316429"/>
    </source>
</evidence>
<dbReference type="Proteomes" id="UP000316429">
    <property type="component" value="Unassembled WGS sequence"/>
</dbReference>
<protein>
    <recommendedName>
        <fullName evidence="3">Damage-inducible mutagenesis protein</fullName>
    </recommendedName>
</protein>
<evidence type="ECO:0008006" key="3">
    <source>
        <dbReference type="Google" id="ProtNLM"/>
    </source>
</evidence>
<dbReference type="RefSeq" id="WP_140831388.1">
    <property type="nucleotide sequence ID" value="NZ_VFYP01000004.1"/>
</dbReference>
<dbReference type="OrthoDB" id="7202530at2"/>
<comment type="caution">
    <text evidence="1">The sequence shown here is derived from an EMBL/GenBank/DDBJ whole genome shotgun (WGS) entry which is preliminary data.</text>
</comment>
<dbReference type="AlphaFoldDB" id="A0A504TXF0"/>
<reference evidence="1 2" key="1">
    <citation type="submission" date="2019-06" db="EMBL/GenBank/DDBJ databases">
        <title>Rhizobium sp. CL12 isolated from roots of soybean.</title>
        <authorList>
            <person name="Wang C."/>
        </authorList>
    </citation>
    <scope>NUCLEOTIDE SEQUENCE [LARGE SCALE GENOMIC DNA]</scope>
    <source>
        <strain evidence="1 2">CL12</strain>
    </source>
</reference>
<name>A0A504TXF0_9HYPH</name>
<proteinExistence type="predicted"/>
<gene>
    <name evidence="1" type="ORF">FJQ55_20310</name>
</gene>
<accession>A0A504TXF0</accession>
<dbReference type="EMBL" id="VFYP01000004">
    <property type="protein sequence ID" value="TPP06067.1"/>
    <property type="molecule type" value="Genomic_DNA"/>
</dbReference>
<sequence>MSHIRTSKLIEDLRERIAHLGGRPARESVVLPFGVPDIDCHLPGGGLVCGTIHEIAGGGFGTFDGAAAALFAAGT</sequence>